<protein>
    <recommendedName>
        <fullName evidence="3">Cleavage/polyadenylation specificity factor A subunit N-terminal domain-containing protein</fullName>
    </recommendedName>
</protein>
<comment type="caution">
    <text evidence="1">The sequence shown here is derived from an EMBL/GenBank/DDBJ whole genome shotgun (WGS) entry which is preliminary data.</text>
</comment>
<dbReference type="Proteomes" id="UP001432027">
    <property type="component" value="Unassembled WGS sequence"/>
</dbReference>
<dbReference type="EMBL" id="BTSX01000005">
    <property type="protein sequence ID" value="GMT00894.1"/>
    <property type="molecule type" value="Genomic_DNA"/>
</dbReference>
<organism evidence="1 2">
    <name type="scientific">Pristionchus entomophagus</name>
    <dbReference type="NCBI Taxonomy" id="358040"/>
    <lineage>
        <taxon>Eukaryota</taxon>
        <taxon>Metazoa</taxon>
        <taxon>Ecdysozoa</taxon>
        <taxon>Nematoda</taxon>
        <taxon>Chromadorea</taxon>
        <taxon>Rhabditida</taxon>
        <taxon>Rhabditina</taxon>
        <taxon>Diplogasteromorpha</taxon>
        <taxon>Diplogasteroidea</taxon>
        <taxon>Neodiplogasteridae</taxon>
        <taxon>Pristionchus</taxon>
    </lineage>
</organism>
<evidence type="ECO:0008006" key="3">
    <source>
        <dbReference type="Google" id="ProtNLM"/>
    </source>
</evidence>
<reference evidence="1" key="1">
    <citation type="submission" date="2023-10" db="EMBL/GenBank/DDBJ databases">
        <title>Genome assembly of Pristionchus species.</title>
        <authorList>
            <person name="Yoshida K."/>
            <person name="Sommer R.J."/>
        </authorList>
    </citation>
    <scope>NUCLEOTIDE SEQUENCE</scope>
    <source>
        <strain evidence="1">RS0144</strain>
    </source>
</reference>
<evidence type="ECO:0000313" key="2">
    <source>
        <dbReference type="Proteomes" id="UP001432027"/>
    </source>
</evidence>
<name>A0AAV5U438_9BILA</name>
<evidence type="ECO:0000313" key="1">
    <source>
        <dbReference type="EMBL" id="GMT00894.1"/>
    </source>
</evidence>
<gene>
    <name evidence="1" type="ORF">PENTCL1PPCAC_23068</name>
</gene>
<dbReference type="AlphaFoldDB" id="A0AAV5U438"/>
<accession>A0AAV5U438</accession>
<keyword evidence="2" id="KW-1185">Reference proteome</keyword>
<proteinExistence type="predicted"/>
<feature type="non-terminal residue" evidence="1">
    <location>
        <position position="1"/>
    </location>
</feature>
<sequence length="1191" mass="132376">YSRPMSSFTSGATLKRRCLVPSYDPSSIISAHGPFLESINVSEWEQQTVDQKKQPTRIKIFSDLAAHIELVLPLGSTGHFVAISNILKDKVNEEYRVYATLVHLSDLVDGGYAPLRSRFVISSQPWSGHPCPPKVAISAETNRLLVLTGRSLRVYEYIEDEDSTAFAFSETFSLSFDTMPQLSKVMQPLFICPSDDLHFMMLDESNHVVIAGQFTEGTGVKTLIHQYDGWELNKRVTAAHLIHDRNLFLIADEKELHLVPTLSVTPSLDHNANSRFEATVQVLSMDETIVQLEVTEGRENGEKTVIALSPMKIRLYCLAETLTLSGEIEYTSSLFTRCTFTCRSPVNDLSGKTYDLLAFACENGDVKFVDVASYMEPKKLSLPSPNDVANEIVSFFPASLFVEGEWGMESLEGMYAVTTTGQFIYRTQSGDDVNPIATNVIASGMVDMSSFTTRSGKVSLVAYGRQSISVSRISLNPKIHIKDAWESISTESLISECFAHSSHFLLCTADRIALIHMPTTPEEARGISMEPLKLDGIHNISAYGAIYGGDGESDLQLSIVGTSNGRVYSMQVKEGELTENDFDDIQDLLDSEPTNQFTLQEILSAPFVESDNEKIVSISTRSIDGRMEMMILGVKGTIVRFSYGRGQAIQMQKVYKPSEDSQYLSFRCLTPIRGINESSSAFPLVVAYDSISNGMGIQSLPIYLLDFESKEIIFSVNADRINNANLHRNDHVFLHRSEGGQWGKVRLFSIHTKQTAKKKAHKDTFLVFEGVLQRTEEKELVHTAVLPSSMQSLYINSRIHENGKLTAEVIGVTFDEISLAILTPSSGVEAHLETDLTGSAYEPCCSGIVSTLNESYLLIGCYGGEVLLMIDDGRTSNIPILVLKEFHGIVQIAPFSHTANDIKKKGQIIFAVLTTKNLSVYNLKLTEIGDSIEVVQEWKIEMKGNSDDYALYTMGNGVGTHHIWVCSCEEIMMWSGRGGRFEKGIKARGDLLVLGGEVTASTAIDVSVGERQGPEWAIPFVEIVCVGTKNGKIGWFYNLHGKEQSHRLDHTMLNGVNKEIIALEGLVYQPMHLTLSNTLRFGVCIYILTARRVIVNFIQVNLERNGLVIKQVGSHNLHHLVSNPFLLTIEKSIRPNGENKEMNERTRRHDLPQRVIVAGDEEVEVLLLCPKILYQFEPRPEERTVSEGSCG</sequence>